<sequence length="70" mass="8289">MLIRCGVNRILLYDYDKVELANMNMLFFRPDRSKCSSLCSYVFLSFWNLPLCSFASKLVPIFEILNYHDI</sequence>
<dbReference type="Gene3D" id="3.40.50.720">
    <property type="entry name" value="NAD(P)-binding Rossmann-like Domain"/>
    <property type="match status" value="1"/>
</dbReference>
<dbReference type="SUPFAM" id="SSF69572">
    <property type="entry name" value="Activating enzymes of the ubiquitin-like proteins"/>
    <property type="match status" value="1"/>
</dbReference>
<proteinExistence type="predicted"/>
<comment type="caution">
    <text evidence="1">The sequence shown here is derived from an EMBL/GenBank/DDBJ whole genome shotgun (WGS) entry which is preliminary data.</text>
</comment>
<dbReference type="EMBL" id="PDCK01000042">
    <property type="protein sequence ID" value="PRQ39623.1"/>
    <property type="molecule type" value="Genomic_DNA"/>
</dbReference>
<name>A0A2P6QZK6_ROSCH</name>
<dbReference type="InterPro" id="IPR035985">
    <property type="entry name" value="Ubiquitin-activating_enz"/>
</dbReference>
<dbReference type="GO" id="GO:0008641">
    <property type="term" value="F:ubiquitin-like modifier activating enzyme activity"/>
    <property type="evidence" value="ECO:0007669"/>
    <property type="project" value="InterPro"/>
</dbReference>
<dbReference type="Proteomes" id="UP000238479">
    <property type="component" value="Chromosome 4"/>
</dbReference>
<dbReference type="AlphaFoldDB" id="A0A2P6QZK6"/>
<evidence type="ECO:0000313" key="2">
    <source>
        <dbReference type="Proteomes" id="UP000238479"/>
    </source>
</evidence>
<keyword evidence="2" id="KW-1185">Reference proteome</keyword>
<dbReference type="STRING" id="74649.A0A2P6QZK6"/>
<gene>
    <name evidence="1" type="ORF">RchiOBHm_Chr4g0427301</name>
</gene>
<organism evidence="1 2">
    <name type="scientific">Rosa chinensis</name>
    <name type="common">China rose</name>
    <dbReference type="NCBI Taxonomy" id="74649"/>
    <lineage>
        <taxon>Eukaryota</taxon>
        <taxon>Viridiplantae</taxon>
        <taxon>Streptophyta</taxon>
        <taxon>Embryophyta</taxon>
        <taxon>Tracheophyta</taxon>
        <taxon>Spermatophyta</taxon>
        <taxon>Magnoliopsida</taxon>
        <taxon>eudicotyledons</taxon>
        <taxon>Gunneridae</taxon>
        <taxon>Pentapetalae</taxon>
        <taxon>rosids</taxon>
        <taxon>fabids</taxon>
        <taxon>Rosales</taxon>
        <taxon>Rosaceae</taxon>
        <taxon>Rosoideae</taxon>
        <taxon>Rosoideae incertae sedis</taxon>
        <taxon>Rosa</taxon>
    </lineage>
</organism>
<accession>A0A2P6QZK6</accession>
<dbReference type="Gramene" id="PRQ39623">
    <property type="protein sequence ID" value="PRQ39623"/>
    <property type="gene ID" value="RchiOBHm_Chr4g0427301"/>
</dbReference>
<reference evidence="1 2" key="1">
    <citation type="journal article" date="2018" name="Nat. Genet.">
        <title>The Rosa genome provides new insights in the design of modern roses.</title>
        <authorList>
            <person name="Bendahmane M."/>
        </authorList>
    </citation>
    <scope>NUCLEOTIDE SEQUENCE [LARGE SCALE GENOMIC DNA]</scope>
    <source>
        <strain evidence="2">cv. Old Blush</strain>
    </source>
</reference>
<protein>
    <submittedName>
        <fullName evidence="1">Putative NAD(P)-binding domain-containing protein</fullName>
    </submittedName>
</protein>
<evidence type="ECO:0000313" key="1">
    <source>
        <dbReference type="EMBL" id="PRQ39623.1"/>
    </source>
</evidence>